<dbReference type="SUPFAM" id="SSF63737">
    <property type="entry name" value="Leukotriene A4 hydrolase N-terminal domain"/>
    <property type="match status" value="1"/>
</dbReference>
<dbReference type="GO" id="GO:0042277">
    <property type="term" value="F:peptide binding"/>
    <property type="evidence" value="ECO:0007669"/>
    <property type="project" value="TreeGrafter"/>
</dbReference>
<dbReference type="InterPro" id="IPR014782">
    <property type="entry name" value="Peptidase_M1_dom"/>
</dbReference>
<dbReference type="OrthoDB" id="100605at2"/>
<dbReference type="InterPro" id="IPR027268">
    <property type="entry name" value="Peptidase_M4/M1_CTD_sf"/>
</dbReference>
<dbReference type="EMBL" id="CP022743">
    <property type="protein sequence ID" value="ASU35467.1"/>
    <property type="molecule type" value="Genomic_DNA"/>
</dbReference>
<feature type="domain" description="Aminopeptidase N-like N-terminal" evidence="3">
    <location>
        <begin position="46"/>
        <end position="215"/>
    </location>
</feature>
<dbReference type="RefSeq" id="WP_094571643.1">
    <property type="nucleotide sequence ID" value="NZ_CP022743.1"/>
</dbReference>
<dbReference type="PANTHER" id="PTHR11533">
    <property type="entry name" value="PROTEASE M1 ZINC METALLOPROTEASE"/>
    <property type="match status" value="1"/>
</dbReference>
<dbReference type="GO" id="GO:0008270">
    <property type="term" value="F:zinc ion binding"/>
    <property type="evidence" value="ECO:0007669"/>
    <property type="project" value="InterPro"/>
</dbReference>
<dbReference type="GO" id="GO:0005615">
    <property type="term" value="C:extracellular space"/>
    <property type="evidence" value="ECO:0007669"/>
    <property type="project" value="TreeGrafter"/>
</dbReference>
<keyword evidence="5" id="KW-1185">Reference proteome</keyword>
<dbReference type="AlphaFoldDB" id="A0A223P037"/>
<feature type="signal peptide" evidence="1">
    <location>
        <begin position="1"/>
        <end position="19"/>
    </location>
</feature>
<evidence type="ECO:0000313" key="4">
    <source>
        <dbReference type="EMBL" id="ASU35467.1"/>
    </source>
</evidence>
<dbReference type="Gene3D" id="2.60.40.1730">
    <property type="entry name" value="tricorn interacting facor f3 domain"/>
    <property type="match status" value="1"/>
</dbReference>
<protein>
    <submittedName>
        <fullName evidence="4">Uncharacterized protein</fullName>
    </submittedName>
</protein>
<dbReference type="Gene3D" id="1.10.390.10">
    <property type="entry name" value="Neutral Protease Domain 2"/>
    <property type="match status" value="1"/>
</dbReference>
<evidence type="ECO:0000313" key="5">
    <source>
        <dbReference type="Proteomes" id="UP000215002"/>
    </source>
</evidence>
<gene>
    <name evidence="4" type="ORF">MuYL_3582</name>
</gene>
<proteinExistence type="predicted"/>
<dbReference type="InterPro" id="IPR042097">
    <property type="entry name" value="Aminopeptidase_N-like_N_sf"/>
</dbReference>
<dbReference type="GO" id="GO:0043171">
    <property type="term" value="P:peptide catabolic process"/>
    <property type="evidence" value="ECO:0007669"/>
    <property type="project" value="TreeGrafter"/>
</dbReference>
<dbReference type="Proteomes" id="UP000215002">
    <property type="component" value="Chromosome"/>
</dbReference>
<reference evidence="4 5" key="1">
    <citation type="submission" date="2017-08" db="EMBL/GenBank/DDBJ databases">
        <title>Complete genome sequence of Mucilaginibacter sp. strain BJC16-A31.</title>
        <authorList>
            <consortium name="Henan University of Science and Technology"/>
            <person name="You X."/>
        </authorList>
    </citation>
    <scope>NUCLEOTIDE SEQUENCE [LARGE SCALE GENOMIC DNA]</scope>
    <source>
        <strain evidence="4 5">BJC16-A31</strain>
    </source>
</reference>
<feature type="chain" id="PRO_5012330006" evidence="1">
    <location>
        <begin position="20"/>
        <end position="806"/>
    </location>
</feature>
<evidence type="ECO:0000259" key="3">
    <source>
        <dbReference type="Pfam" id="PF17900"/>
    </source>
</evidence>
<dbReference type="SUPFAM" id="SSF55486">
    <property type="entry name" value="Metalloproteases ('zincins'), catalytic domain"/>
    <property type="match status" value="1"/>
</dbReference>
<dbReference type="PANTHER" id="PTHR11533:SF174">
    <property type="entry name" value="PUROMYCIN-SENSITIVE AMINOPEPTIDASE-RELATED"/>
    <property type="match status" value="1"/>
</dbReference>
<sequence length="806" mass="91952">MKKMFLLALLCAFAGRSLAQIPTKSYADDEGFAPRDHNVNFTRLRLQLALQPAASHISGTVTHYFTPLRPTVDSIYLDGIKMTYQKVLLNGKPVKYHADSAGITILPEKPLHWNQTDSLTITYEANPRRGLYFIGWNDKNNLSRKQVWSQGEATDNRYWIPMYDDRNDKIVSEMLVTFDKGYKVLSNGKLLNVKNNTDGTNTWHYLISHPQAPYLIMLGIGQYNIKETHSASGVPMHLYYYPDWANRVEPTYKYAAAMVDFYEKEIGLKYPWESYSQIPVQDYMFGAMENTTATIFGDFYVSDARQALDRTYVAVDAHELAHQWFGDYVTAKSDAHQWLQESFATYYDQLFEREVFGEDYFAWSRRGNGNAAIDEAQRNKFGIAHSNAGGTFIYGKGAYVLNMLKYVVGGREAYNKAIKHYLDQHPYQNVDSHDLLNAFEESTGMQLEWFWDEWLYRGGEPHYHVTLDEQTSQTELVVAQTQEPTSLTGYSKGLFKMPVWIELHYEDHAVVRKQYWIQQQTEVIRIPSSGHGKLAFVLFDPGSEVLKTVSFAKPFSMLQAQANGADQFMDRYDAVSAMRNTTPDKKREALLAIYHHEKFYPIKNEVLSQLAADTSAGSISLFKAAFADADVNVRKAALARANLHTAALLPGVEAMLSDSSYSIIETALQKLSVAQPAKMETYLKTTRGIEGNQDKNVLIKWLELSFLAENKTQYATDLVKLTSGSYEFRTRTGAMMALKRLNWFDNELTENLVDAILNPNDRLSGPATDILKYIYAQDKYKKPISDYVKAGHWENWQKDLLAGFTK</sequence>
<evidence type="ECO:0000259" key="2">
    <source>
        <dbReference type="Pfam" id="PF01433"/>
    </source>
</evidence>
<dbReference type="GO" id="GO:0016020">
    <property type="term" value="C:membrane"/>
    <property type="evidence" value="ECO:0007669"/>
    <property type="project" value="TreeGrafter"/>
</dbReference>
<dbReference type="Pfam" id="PF17900">
    <property type="entry name" value="Peptidase_M1_N"/>
    <property type="match status" value="1"/>
</dbReference>
<evidence type="ECO:0000256" key="1">
    <source>
        <dbReference type="SAM" id="SignalP"/>
    </source>
</evidence>
<name>A0A223P037_9SPHI</name>
<organism evidence="4 5">
    <name type="scientific">Mucilaginibacter xinganensis</name>
    <dbReference type="NCBI Taxonomy" id="1234841"/>
    <lineage>
        <taxon>Bacteria</taxon>
        <taxon>Pseudomonadati</taxon>
        <taxon>Bacteroidota</taxon>
        <taxon>Sphingobacteriia</taxon>
        <taxon>Sphingobacteriales</taxon>
        <taxon>Sphingobacteriaceae</taxon>
        <taxon>Mucilaginibacter</taxon>
    </lineage>
</organism>
<dbReference type="InterPro" id="IPR045357">
    <property type="entry name" value="Aminopeptidase_N-like_N"/>
</dbReference>
<dbReference type="GO" id="GO:0005737">
    <property type="term" value="C:cytoplasm"/>
    <property type="evidence" value="ECO:0007669"/>
    <property type="project" value="TreeGrafter"/>
</dbReference>
<dbReference type="InterPro" id="IPR050344">
    <property type="entry name" value="Peptidase_M1_aminopeptidases"/>
</dbReference>
<dbReference type="CDD" id="cd09603">
    <property type="entry name" value="M1_APN_like"/>
    <property type="match status" value="1"/>
</dbReference>
<feature type="domain" description="Peptidase M1 membrane alanine aminopeptidase" evidence="2">
    <location>
        <begin position="255"/>
        <end position="454"/>
    </location>
</feature>
<keyword evidence="1" id="KW-0732">Signal</keyword>
<dbReference type="Pfam" id="PF01433">
    <property type="entry name" value="Peptidase_M1"/>
    <property type="match status" value="1"/>
</dbReference>
<dbReference type="GO" id="GO:0070006">
    <property type="term" value="F:metalloaminopeptidase activity"/>
    <property type="evidence" value="ECO:0007669"/>
    <property type="project" value="TreeGrafter"/>
</dbReference>
<dbReference type="KEGG" id="muc:MuYL_3582"/>
<accession>A0A223P037</accession>